<keyword evidence="2" id="KW-1185">Reference proteome</keyword>
<dbReference type="InterPro" id="IPR010985">
    <property type="entry name" value="Ribbon_hlx_hlx"/>
</dbReference>
<dbReference type="PANTHER" id="PTHR40688">
    <property type="match status" value="1"/>
</dbReference>
<dbReference type="PANTHER" id="PTHR40688:SF2">
    <property type="entry name" value="RIBBON-HELIX-HELIX PROTEIN COPG DOMAIN-CONTAINING PROTEIN"/>
    <property type="match status" value="1"/>
</dbReference>
<dbReference type="OrthoDB" id="5459690at2"/>
<name>A0A5K7YM97_9BACT</name>
<dbReference type="Proteomes" id="UP000427906">
    <property type="component" value="Chromosome"/>
</dbReference>
<evidence type="ECO:0000313" key="2">
    <source>
        <dbReference type="Proteomes" id="UP000427906"/>
    </source>
</evidence>
<proteinExistence type="predicted"/>
<dbReference type="SUPFAM" id="SSF47598">
    <property type="entry name" value="Ribbon-helix-helix"/>
    <property type="match status" value="1"/>
</dbReference>
<organism evidence="1 2">
    <name type="scientific">Desulfosarcina alkanivorans</name>
    <dbReference type="NCBI Taxonomy" id="571177"/>
    <lineage>
        <taxon>Bacteria</taxon>
        <taxon>Pseudomonadati</taxon>
        <taxon>Thermodesulfobacteriota</taxon>
        <taxon>Desulfobacteria</taxon>
        <taxon>Desulfobacterales</taxon>
        <taxon>Desulfosarcinaceae</taxon>
        <taxon>Desulfosarcina</taxon>
    </lineage>
</organism>
<reference evidence="1 2" key="1">
    <citation type="submission" date="2019-11" db="EMBL/GenBank/DDBJ databases">
        <title>Comparative genomics of hydrocarbon-degrading Desulfosarcina strains.</title>
        <authorList>
            <person name="Watanabe M."/>
            <person name="Kojima H."/>
            <person name="Fukui M."/>
        </authorList>
    </citation>
    <scope>NUCLEOTIDE SEQUENCE [LARGE SCALE GENOMIC DNA]</scope>
    <source>
        <strain evidence="1 2">PL12</strain>
    </source>
</reference>
<dbReference type="GO" id="GO:0006355">
    <property type="term" value="P:regulation of DNA-templated transcription"/>
    <property type="evidence" value="ECO:0007669"/>
    <property type="project" value="InterPro"/>
</dbReference>
<dbReference type="EMBL" id="AP021874">
    <property type="protein sequence ID" value="BBO67981.1"/>
    <property type="molecule type" value="Genomic_DNA"/>
</dbReference>
<dbReference type="AlphaFoldDB" id="A0A5K7YM97"/>
<dbReference type="RefSeq" id="WP_155316184.1">
    <property type="nucleotide sequence ID" value="NZ_AP021874.1"/>
</dbReference>
<dbReference type="CDD" id="cd22233">
    <property type="entry name" value="RHH_CopAso-like"/>
    <property type="match status" value="1"/>
</dbReference>
<accession>A0A5K7YM97</accession>
<dbReference type="KEGG" id="dalk:DSCA_19110"/>
<protein>
    <submittedName>
        <fullName evidence="1">Uncharacterized protein</fullName>
    </submittedName>
</protein>
<sequence>METVPVFGRVDRVVSEKLELLAKATQRSRSFLIGEAIKAYVDEQAWQIETIEKGIELVNQGKCASDEKVRKMFAIFGYGLP</sequence>
<dbReference type="InterPro" id="IPR052991">
    <property type="entry name" value="Non-func_TypeII_TA_Antitoxin"/>
</dbReference>
<evidence type="ECO:0000313" key="1">
    <source>
        <dbReference type="EMBL" id="BBO67981.1"/>
    </source>
</evidence>
<gene>
    <name evidence="1" type="ORF">DSCA_19110</name>
</gene>